<gene>
    <name evidence="1" type="ORF">E3C22_20215</name>
</gene>
<name>A0A4Y8RCX6_9HYPH</name>
<reference evidence="1 2" key="1">
    <citation type="submission" date="2019-03" db="EMBL/GenBank/DDBJ databases">
        <title>Jiella endophytica sp. nov., a novel endophytic bacterium isolated from root of Ficus microcarpa Linn. f.</title>
        <authorList>
            <person name="Tuo L."/>
        </authorList>
    </citation>
    <scope>NUCLEOTIDE SEQUENCE [LARGE SCALE GENOMIC DNA]</scope>
    <source>
        <strain evidence="1 2">CBS5Q-3</strain>
    </source>
</reference>
<accession>A0A4Y8RCX6</accession>
<dbReference type="Proteomes" id="UP000298179">
    <property type="component" value="Unassembled WGS sequence"/>
</dbReference>
<comment type="caution">
    <text evidence="1">The sequence shown here is derived from an EMBL/GenBank/DDBJ whole genome shotgun (WGS) entry which is preliminary data.</text>
</comment>
<dbReference type="AlphaFoldDB" id="A0A4Y8RCX6"/>
<evidence type="ECO:0000313" key="2">
    <source>
        <dbReference type="Proteomes" id="UP000298179"/>
    </source>
</evidence>
<proteinExistence type="predicted"/>
<keyword evidence="2" id="KW-1185">Reference proteome</keyword>
<dbReference type="EMBL" id="SOZD01000007">
    <property type="protein sequence ID" value="TFF19100.1"/>
    <property type="molecule type" value="Genomic_DNA"/>
</dbReference>
<dbReference type="RefSeq" id="WP_134763697.1">
    <property type="nucleotide sequence ID" value="NZ_SOZD01000007.1"/>
</dbReference>
<evidence type="ECO:0000313" key="1">
    <source>
        <dbReference type="EMBL" id="TFF19100.1"/>
    </source>
</evidence>
<organism evidence="1 2">
    <name type="scientific">Jiella endophytica</name>
    <dbReference type="NCBI Taxonomy" id="2558362"/>
    <lineage>
        <taxon>Bacteria</taxon>
        <taxon>Pseudomonadati</taxon>
        <taxon>Pseudomonadota</taxon>
        <taxon>Alphaproteobacteria</taxon>
        <taxon>Hyphomicrobiales</taxon>
        <taxon>Aurantimonadaceae</taxon>
        <taxon>Jiella</taxon>
    </lineage>
</organism>
<sequence length="220" mass="22292">MRVSPTMALPHHRSIVRLFVALAALLLPISVAVAGEPLRLMILAARPGPEAISDGSPHSRALIEAIGAGLTTGDGGKALASRSDGPVMLLGEGDASAEALADPAASDRAILDALAKAGAAGAIPADLVLRAVLYARAVQRDAGKPEDIALELRVELSLRDVASGRPVGIPPRRKSVPLDCGNPPDAACIQGSVSAAAAALGREIGSTLAYRIAALLPPRP</sequence>
<protein>
    <submittedName>
        <fullName evidence="1">Uncharacterized protein</fullName>
    </submittedName>
</protein>